<protein>
    <submittedName>
        <fullName evidence="2">Uncharacterized protein</fullName>
    </submittedName>
</protein>
<feature type="region of interest" description="Disordered" evidence="1">
    <location>
        <begin position="113"/>
        <end position="140"/>
    </location>
</feature>
<proteinExistence type="predicted"/>
<comment type="caution">
    <text evidence="2">The sequence shown here is derived from an EMBL/GenBank/DDBJ whole genome shotgun (WGS) entry which is preliminary data.</text>
</comment>
<dbReference type="AlphaFoldDB" id="A0A2S4URU2"/>
<dbReference type="Proteomes" id="UP000239156">
    <property type="component" value="Unassembled WGS sequence"/>
</dbReference>
<dbReference type="InterPro" id="IPR001611">
    <property type="entry name" value="Leu-rich_rpt"/>
</dbReference>
<keyword evidence="3" id="KW-1185">Reference proteome</keyword>
<dbReference type="EMBL" id="PKSL01000192">
    <property type="protein sequence ID" value="POV99834.1"/>
    <property type="molecule type" value="Genomic_DNA"/>
</dbReference>
<feature type="non-terminal residue" evidence="2">
    <location>
        <position position="1"/>
    </location>
</feature>
<feature type="region of interest" description="Disordered" evidence="1">
    <location>
        <begin position="360"/>
        <end position="379"/>
    </location>
</feature>
<evidence type="ECO:0000313" key="3">
    <source>
        <dbReference type="Proteomes" id="UP000239156"/>
    </source>
</evidence>
<evidence type="ECO:0000256" key="1">
    <source>
        <dbReference type="SAM" id="MobiDB-lite"/>
    </source>
</evidence>
<dbReference type="PROSITE" id="PS51450">
    <property type="entry name" value="LRR"/>
    <property type="match status" value="1"/>
</dbReference>
<name>A0A2S4URU2_9BASI</name>
<gene>
    <name evidence="2" type="ORF">PSTT_13527</name>
</gene>
<evidence type="ECO:0000313" key="2">
    <source>
        <dbReference type="EMBL" id="POV99834.1"/>
    </source>
</evidence>
<feature type="compositionally biased region" description="Low complexity" evidence="1">
    <location>
        <begin position="123"/>
        <end position="134"/>
    </location>
</feature>
<dbReference type="VEuPathDB" id="FungiDB:PSTT_13527"/>
<sequence length="470" mass="52558">LNATDQSPIEMDPVEPALEQPFRPAGGLGQLVQSPLSAKSLNLIPGVASEPSIAASSKTNGATGLLKHLTELQLQNNNLLKLQTLILEQSHWEALSRIENRLIEWADTNMQDYDPSDQHTQHASSPKCASPSKPSRLRRTRSGNMWPRCLALSLAKLFHPQQLRLSNSNGGPPTICAWSADPEFRNPEGPGHPEATFETLKIIREEMDHCTGISAFCPDVAKEFSDPENMFLWSLAVNTFVELIERGEYTNISLGLHNESTCCKYLANDVGALFQYLCIELSLTSFQSWTFSLDHHPEATRLAEKWARQVTQVNKLQKNRGAFIYHKTELRHLESIFKACCSEDDSMSHILSDDGMSIDSLQKQQPASPPRASSKPVFTNKKPKRCKVTKYYWCSAAVDDLIIMLDDLGYKKNAPKNTVTRLQNTKPKIGLPIDFYDQDWLANLPPYEVTALKIISELAVPISTMVLQVS</sequence>
<reference evidence="2" key="1">
    <citation type="submission" date="2017-12" db="EMBL/GenBank/DDBJ databases">
        <title>Gene loss provides genomic basis for host adaptation in cereal stripe rust fungi.</title>
        <authorList>
            <person name="Xia C."/>
        </authorList>
    </citation>
    <scope>NUCLEOTIDE SEQUENCE [LARGE SCALE GENOMIC DNA]</scope>
    <source>
        <strain evidence="2">93-210</strain>
    </source>
</reference>
<accession>A0A2S4URU2</accession>
<organism evidence="2 3">
    <name type="scientific">Puccinia striiformis</name>
    <dbReference type="NCBI Taxonomy" id="27350"/>
    <lineage>
        <taxon>Eukaryota</taxon>
        <taxon>Fungi</taxon>
        <taxon>Dikarya</taxon>
        <taxon>Basidiomycota</taxon>
        <taxon>Pucciniomycotina</taxon>
        <taxon>Pucciniomycetes</taxon>
        <taxon>Pucciniales</taxon>
        <taxon>Pucciniaceae</taxon>
        <taxon>Puccinia</taxon>
    </lineage>
</organism>
<dbReference type="VEuPathDB" id="FungiDB:PSHT_00631"/>